<protein>
    <submittedName>
        <fullName evidence="13">Protease</fullName>
    </submittedName>
</protein>
<dbReference type="InterPro" id="IPR036034">
    <property type="entry name" value="PDZ_sf"/>
</dbReference>
<dbReference type="PRINTS" id="PR00834">
    <property type="entry name" value="PROTEASES2C"/>
</dbReference>
<evidence type="ECO:0000256" key="1">
    <source>
        <dbReference type="ARBA" id="ARBA00004418"/>
    </source>
</evidence>
<dbReference type="EMBL" id="BMKB01000010">
    <property type="protein sequence ID" value="GGA63590.1"/>
    <property type="molecule type" value="Genomic_DNA"/>
</dbReference>
<feature type="binding site" evidence="10">
    <location>
        <position position="106"/>
    </location>
    <ligand>
        <name>substrate</name>
    </ligand>
</feature>
<feature type="domain" description="PDZ" evidence="12">
    <location>
        <begin position="381"/>
        <end position="434"/>
    </location>
</feature>
<gene>
    <name evidence="13" type="primary">degP3</name>
    <name evidence="13" type="ORF">GCM10011499_37410</name>
</gene>
<dbReference type="InterPro" id="IPR001940">
    <property type="entry name" value="Peptidase_S1C"/>
</dbReference>
<reference evidence="13 14" key="1">
    <citation type="journal article" date="2014" name="Int. J. Syst. Evol. Microbiol.">
        <title>Complete genome sequence of Corynebacterium casei LMG S-19264T (=DSM 44701T), isolated from a smear-ripened cheese.</title>
        <authorList>
            <consortium name="US DOE Joint Genome Institute (JGI-PGF)"/>
            <person name="Walter F."/>
            <person name="Albersmeier A."/>
            <person name="Kalinowski J."/>
            <person name="Ruckert C."/>
        </authorList>
    </citation>
    <scope>NUCLEOTIDE SEQUENCE [LARGE SCALE GENOMIC DNA]</scope>
    <source>
        <strain evidence="13 14">CGMCC 1.15896</strain>
    </source>
</reference>
<dbReference type="Pfam" id="PF13180">
    <property type="entry name" value="PDZ_2"/>
    <property type="match status" value="1"/>
</dbReference>
<feature type="domain" description="PDZ" evidence="12">
    <location>
        <begin position="271"/>
        <end position="348"/>
    </location>
</feature>
<dbReference type="PANTHER" id="PTHR22939">
    <property type="entry name" value="SERINE PROTEASE FAMILY S1C HTRA-RELATED"/>
    <property type="match status" value="1"/>
</dbReference>
<dbReference type="InterPro" id="IPR001478">
    <property type="entry name" value="PDZ"/>
</dbReference>
<evidence type="ECO:0000313" key="14">
    <source>
        <dbReference type="Proteomes" id="UP000596977"/>
    </source>
</evidence>
<dbReference type="GO" id="GO:0004252">
    <property type="term" value="F:serine-type endopeptidase activity"/>
    <property type="evidence" value="ECO:0007669"/>
    <property type="project" value="InterPro"/>
</dbReference>
<keyword evidence="7" id="KW-0378">Hydrolase</keyword>
<evidence type="ECO:0000256" key="7">
    <source>
        <dbReference type="ARBA" id="ARBA00022801"/>
    </source>
</evidence>
<evidence type="ECO:0000256" key="4">
    <source>
        <dbReference type="ARBA" id="ARBA00022729"/>
    </source>
</evidence>
<keyword evidence="14" id="KW-1185">Reference proteome</keyword>
<dbReference type="SUPFAM" id="SSF50156">
    <property type="entry name" value="PDZ domain-like"/>
    <property type="match status" value="2"/>
</dbReference>
<feature type="chain" id="PRO_5038668362" evidence="11">
    <location>
        <begin position="21"/>
        <end position="465"/>
    </location>
</feature>
<keyword evidence="5" id="KW-0677">Repeat</keyword>
<dbReference type="NCBIfam" id="TIGR02037">
    <property type="entry name" value="degP_htrA_DO"/>
    <property type="match status" value="1"/>
</dbReference>
<dbReference type="SMART" id="SM00228">
    <property type="entry name" value="PDZ"/>
    <property type="match status" value="2"/>
</dbReference>
<dbReference type="InterPro" id="IPR041489">
    <property type="entry name" value="PDZ_6"/>
</dbReference>
<keyword evidence="6" id="KW-0574">Periplasm</keyword>
<dbReference type="Gene3D" id="2.40.10.120">
    <property type="match status" value="1"/>
</dbReference>
<comment type="caution">
    <text evidence="13">The sequence shown here is derived from an EMBL/GenBank/DDBJ whole genome shotgun (WGS) entry which is preliminary data.</text>
</comment>
<evidence type="ECO:0000313" key="13">
    <source>
        <dbReference type="EMBL" id="GGA63590.1"/>
    </source>
</evidence>
<feature type="active site" description="Charge relay system" evidence="9">
    <location>
        <position position="106"/>
    </location>
</feature>
<feature type="signal peptide" evidence="11">
    <location>
        <begin position="1"/>
        <end position="20"/>
    </location>
</feature>
<evidence type="ECO:0000256" key="3">
    <source>
        <dbReference type="ARBA" id="ARBA00022670"/>
    </source>
</evidence>
<feature type="active site" description="Charge relay system" evidence="9">
    <location>
        <position position="213"/>
    </location>
</feature>
<evidence type="ECO:0000256" key="9">
    <source>
        <dbReference type="PIRSR" id="PIRSR611782-1"/>
    </source>
</evidence>
<dbReference type="Gene3D" id="2.30.42.10">
    <property type="match status" value="2"/>
</dbReference>
<evidence type="ECO:0000256" key="10">
    <source>
        <dbReference type="PIRSR" id="PIRSR611782-2"/>
    </source>
</evidence>
<evidence type="ECO:0000256" key="5">
    <source>
        <dbReference type="ARBA" id="ARBA00022737"/>
    </source>
</evidence>
<name>A0A916W3S6_9HYPH</name>
<dbReference type="InterPro" id="IPR011782">
    <property type="entry name" value="Pept_S1C_Do"/>
</dbReference>
<feature type="active site" description="Charge relay system" evidence="9">
    <location>
        <position position="136"/>
    </location>
</feature>
<accession>A0A916W3S6</accession>
<evidence type="ECO:0000259" key="12">
    <source>
        <dbReference type="PROSITE" id="PS50106"/>
    </source>
</evidence>
<dbReference type="Proteomes" id="UP000596977">
    <property type="component" value="Unassembled WGS sequence"/>
</dbReference>
<evidence type="ECO:0000256" key="8">
    <source>
        <dbReference type="ARBA" id="ARBA00022825"/>
    </source>
</evidence>
<dbReference type="Pfam" id="PF17820">
    <property type="entry name" value="PDZ_6"/>
    <property type="match status" value="1"/>
</dbReference>
<dbReference type="InterPro" id="IPR009003">
    <property type="entry name" value="Peptidase_S1_PA"/>
</dbReference>
<dbReference type="OrthoDB" id="7358927at2"/>
<dbReference type="PROSITE" id="PS50106">
    <property type="entry name" value="PDZ"/>
    <property type="match status" value="2"/>
</dbReference>
<dbReference type="GO" id="GO:0042597">
    <property type="term" value="C:periplasmic space"/>
    <property type="evidence" value="ECO:0007669"/>
    <property type="project" value="UniProtKB-SubCell"/>
</dbReference>
<sequence>MFRAFVLSALVALMPLSAQAQVDRRLPDSQAEIQLSFAPIVREVAPAVVNVYATRISQQRQSLFGDPFFDQFFGRSPMFQQRPRQSQSLGSGVIIGENGTILTNNHVVEGATDIRIMLSDGREYNVDLVLADSATDLAVLAIANSEGQTFPTVQFADSDRLEVGDLVLAIGNPFGVGQSVSSGIVSALARTGMGITDYQFFIQTDAAINPGNSGGALVDMSGRLVGINTAIFTRSGGSQGIGFAIPANMARVIAAAGEAGGEIVRPWFGAQLQMLDSDLARGLGLEMPRGALITEVAPESPAALAGLGSGDVVVAIDGIPVEDPEALNYRIATKEIGTEAEFSILRNGESLVAQVQMAPAPPISDRQATISGNTRFAGVTAAELTPALAQELRLGFSVQGVAVVDVERGSPAQNLGIRSGDVILSLNGMEIRDIETFQSIASQRPNGWQIVLQRGGSVIRSFVSG</sequence>
<organism evidence="13 14">
    <name type="scientific">Pelagibacterium lentulum</name>
    <dbReference type="NCBI Taxonomy" id="2029865"/>
    <lineage>
        <taxon>Bacteria</taxon>
        <taxon>Pseudomonadati</taxon>
        <taxon>Pseudomonadota</taxon>
        <taxon>Alphaproteobacteria</taxon>
        <taxon>Hyphomicrobiales</taxon>
        <taxon>Devosiaceae</taxon>
        <taxon>Pelagibacterium</taxon>
    </lineage>
</organism>
<keyword evidence="3 13" id="KW-0645">Protease</keyword>
<comment type="subcellular location">
    <subcellularLocation>
        <location evidence="1">Periplasm</location>
    </subcellularLocation>
</comment>
<feature type="binding site" evidence="10">
    <location>
        <position position="136"/>
    </location>
    <ligand>
        <name>substrate</name>
    </ligand>
</feature>
<evidence type="ECO:0000256" key="11">
    <source>
        <dbReference type="SAM" id="SignalP"/>
    </source>
</evidence>
<dbReference type="GO" id="GO:0006508">
    <property type="term" value="P:proteolysis"/>
    <property type="evidence" value="ECO:0007669"/>
    <property type="project" value="UniProtKB-KW"/>
</dbReference>
<feature type="binding site" evidence="10">
    <location>
        <begin position="211"/>
        <end position="213"/>
    </location>
    <ligand>
        <name>substrate</name>
    </ligand>
</feature>
<dbReference type="Pfam" id="PF13365">
    <property type="entry name" value="Trypsin_2"/>
    <property type="match status" value="1"/>
</dbReference>
<keyword evidence="4 11" id="KW-0732">Signal</keyword>
<evidence type="ECO:0000256" key="6">
    <source>
        <dbReference type="ARBA" id="ARBA00022764"/>
    </source>
</evidence>
<keyword evidence="8" id="KW-0720">Serine protease</keyword>
<evidence type="ECO:0000256" key="2">
    <source>
        <dbReference type="ARBA" id="ARBA00010541"/>
    </source>
</evidence>
<dbReference type="PANTHER" id="PTHR22939:SF129">
    <property type="entry name" value="SERINE PROTEASE HTRA2, MITOCHONDRIAL"/>
    <property type="match status" value="1"/>
</dbReference>
<dbReference type="RefSeq" id="WP_127071803.1">
    <property type="nucleotide sequence ID" value="NZ_BMKB01000010.1"/>
</dbReference>
<dbReference type="SUPFAM" id="SSF50494">
    <property type="entry name" value="Trypsin-like serine proteases"/>
    <property type="match status" value="1"/>
</dbReference>
<dbReference type="AlphaFoldDB" id="A0A916W3S6"/>
<proteinExistence type="inferred from homology"/>
<comment type="similarity">
    <text evidence="2">Belongs to the peptidase S1C family.</text>
</comment>